<dbReference type="AlphaFoldDB" id="A0A5B7FZU8"/>
<gene>
    <name evidence="2" type="ORF">E2C01_044226</name>
</gene>
<reference evidence="2 3" key="1">
    <citation type="submission" date="2019-05" db="EMBL/GenBank/DDBJ databases">
        <title>Another draft genome of Portunus trituberculatus and its Hox gene families provides insights of decapod evolution.</title>
        <authorList>
            <person name="Jeong J.-H."/>
            <person name="Song I."/>
            <person name="Kim S."/>
            <person name="Choi T."/>
            <person name="Kim D."/>
            <person name="Ryu S."/>
            <person name="Kim W."/>
        </authorList>
    </citation>
    <scope>NUCLEOTIDE SEQUENCE [LARGE SCALE GENOMIC DNA]</scope>
    <source>
        <tissue evidence="2">Muscle</tissue>
    </source>
</reference>
<comment type="caution">
    <text evidence="2">The sequence shown here is derived from an EMBL/GenBank/DDBJ whole genome shotgun (WGS) entry which is preliminary data.</text>
</comment>
<feature type="region of interest" description="Disordered" evidence="1">
    <location>
        <begin position="1"/>
        <end position="77"/>
    </location>
</feature>
<proteinExistence type="predicted"/>
<evidence type="ECO:0000313" key="3">
    <source>
        <dbReference type="Proteomes" id="UP000324222"/>
    </source>
</evidence>
<protein>
    <submittedName>
        <fullName evidence="2">Uncharacterized protein</fullName>
    </submittedName>
</protein>
<feature type="compositionally biased region" description="Low complexity" evidence="1">
    <location>
        <begin position="32"/>
        <end position="49"/>
    </location>
</feature>
<evidence type="ECO:0000256" key="1">
    <source>
        <dbReference type="SAM" id="MobiDB-lite"/>
    </source>
</evidence>
<name>A0A5B7FZU8_PORTR</name>
<sequence length="89" mass="9797">MAAVKYDSKGNDEGEDTRRSFSQPATAKSYRTLLTQTPHTPHTSHPWTLWGSWGERQHVGGSSGVSGGQESREEFPSYEGNQIGCKTLI</sequence>
<dbReference type="Proteomes" id="UP000324222">
    <property type="component" value="Unassembled WGS sequence"/>
</dbReference>
<accession>A0A5B7FZU8</accession>
<evidence type="ECO:0000313" key="2">
    <source>
        <dbReference type="EMBL" id="MPC50398.1"/>
    </source>
</evidence>
<feature type="compositionally biased region" description="Basic and acidic residues" evidence="1">
    <location>
        <begin position="1"/>
        <end position="19"/>
    </location>
</feature>
<dbReference type="EMBL" id="VSRR010009477">
    <property type="protein sequence ID" value="MPC50398.1"/>
    <property type="molecule type" value="Genomic_DNA"/>
</dbReference>
<keyword evidence="3" id="KW-1185">Reference proteome</keyword>
<organism evidence="2 3">
    <name type="scientific">Portunus trituberculatus</name>
    <name type="common">Swimming crab</name>
    <name type="synonym">Neptunus trituberculatus</name>
    <dbReference type="NCBI Taxonomy" id="210409"/>
    <lineage>
        <taxon>Eukaryota</taxon>
        <taxon>Metazoa</taxon>
        <taxon>Ecdysozoa</taxon>
        <taxon>Arthropoda</taxon>
        <taxon>Crustacea</taxon>
        <taxon>Multicrustacea</taxon>
        <taxon>Malacostraca</taxon>
        <taxon>Eumalacostraca</taxon>
        <taxon>Eucarida</taxon>
        <taxon>Decapoda</taxon>
        <taxon>Pleocyemata</taxon>
        <taxon>Brachyura</taxon>
        <taxon>Eubrachyura</taxon>
        <taxon>Portunoidea</taxon>
        <taxon>Portunidae</taxon>
        <taxon>Portuninae</taxon>
        <taxon>Portunus</taxon>
    </lineage>
</organism>